<keyword evidence="1" id="KW-0238">DNA-binding</keyword>
<evidence type="ECO:0000259" key="2">
    <source>
        <dbReference type="PROSITE" id="PS51294"/>
    </source>
</evidence>
<dbReference type="AlphaFoldDB" id="A0A804KLJ1"/>
<reference evidence="3" key="1">
    <citation type="submission" date="2021-05" db="UniProtKB">
        <authorList>
            <consortium name="EnsemblPlants"/>
        </authorList>
    </citation>
    <scope>IDENTIFICATION</scope>
    <source>
        <strain evidence="3">subsp. malaccensis</strain>
    </source>
</reference>
<sequence>VASIAAKLPGRTDNEIKIYRNTHLRKKLLRMGIHPVTHRPTTTNLNLLDALKLMQADAAQLVQLQLLQSLIQAVTSGSSPHMDSMSLFGSPSLGNNQANDLFSLNREIEGFLGGSLDLQDSVSAVPDLSGVGQYLSMDLQHVPESSFCKDGGGAEISNVPSAISFQSFRFYSICFSLSRDQDH</sequence>
<dbReference type="Proteomes" id="UP000012960">
    <property type="component" value="Unplaced"/>
</dbReference>
<organism evidence="3 4">
    <name type="scientific">Musa acuminata subsp. malaccensis</name>
    <name type="common">Wild banana</name>
    <name type="synonym">Musa malaccensis</name>
    <dbReference type="NCBI Taxonomy" id="214687"/>
    <lineage>
        <taxon>Eukaryota</taxon>
        <taxon>Viridiplantae</taxon>
        <taxon>Streptophyta</taxon>
        <taxon>Embryophyta</taxon>
        <taxon>Tracheophyta</taxon>
        <taxon>Spermatophyta</taxon>
        <taxon>Magnoliopsida</taxon>
        <taxon>Liliopsida</taxon>
        <taxon>Zingiberales</taxon>
        <taxon>Musaceae</taxon>
        <taxon>Musa</taxon>
    </lineage>
</organism>
<dbReference type="InterPro" id="IPR017930">
    <property type="entry name" value="Myb_dom"/>
</dbReference>
<dbReference type="PANTHER" id="PTHR47994">
    <property type="entry name" value="F14D16.11-RELATED"/>
    <property type="match status" value="1"/>
</dbReference>
<evidence type="ECO:0000313" key="4">
    <source>
        <dbReference type="Proteomes" id="UP000012960"/>
    </source>
</evidence>
<dbReference type="OrthoDB" id="2143914at2759"/>
<protein>
    <recommendedName>
        <fullName evidence="2">HTH myb-type domain-containing protein</fullName>
    </recommendedName>
</protein>
<accession>A0A804KLJ1</accession>
<dbReference type="EnsemblPlants" id="Ma09_t19780.1">
    <property type="protein sequence ID" value="Ma09_p19780.1"/>
    <property type="gene ID" value="Ma09_g19780"/>
</dbReference>
<name>A0A804KLJ1_MUSAM</name>
<dbReference type="Gene3D" id="1.10.10.60">
    <property type="entry name" value="Homeodomain-like"/>
    <property type="match status" value="1"/>
</dbReference>
<evidence type="ECO:0000313" key="3">
    <source>
        <dbReference type="EnsemblPlants" id="Ma09_p19780.1"/>
    </source>
</evidence>
<dbReference type="PANTHER" id="PTHR47994:SF5">
    <property type="entry name" value="F14D16.11-RELATED"/>
    <property type="match status" value="1"/>
</dbReference>
<dbReference type="PROSITE" id="PS51294">
    <property type="entry name" value="HTH_MYB"/>
    <property type="match status" value="1"/>
</dbReference>
<keyword evidence="4" id="KW-1185">Reference proteome</keyword>
<feature type="domain" description="HTH myb-type" evidence="2">
    <location>
        <begin position="1"/>
        <end position="28"/>
    </location>
</feature>
<dbReference type="InterPro" id="IPR015495">
    <property type="entry name" value="Myb_TF_plants"/>
</dbReference>
<dbReference type="InParanoid" id="A0A804KLJ1"/>
<evidence type="ECO:0000256" key="1">
    <source>
        <dbReference type="ARBA" id="ARBA00023125"/>
    </source>
</evidence>
<proteinExistence type="predicted"/>
<dbReference type="Gramene" id="Ma09_t19780.1">
    <property type="protein sequence ID" value="Ma09_p19780.1"/>
    <property type="gene ID" value="Ma09_g19780"/>
</dbReference>
<dbReference type="GO" id="GO:0003677">
    <property type="term" value="F:DNA binding"/>
    <property type="evidence" value="ECO:0007669"/>
    <property type="project" value="UniProtKB-KW"/>
</dbReference>